<dbReference type="EMBL" id="DF237643">
    <property type="protein sequence ID" value="GAQ90863.1"/>
    <property type="molecule type" value="Genomic_DNA"/>
</dbReference>
<dbReference type="AlphaFoldDB" id="A0A1Y1IJI1"/>
<evidence type="ECO:0000256" key="4">
    <source>
        <dbReference type="ARBA" id="ARBA00022468"/>
    </source>
</evidence>
<dbReference type="PANTHER" id="PTHR21422">
    <property type="entry name" value="RAB3 GTPASE-ACTIVATING PROTEIN CATALYTIC SUBUNIT"/>
    <property type="match status" value="1"/>
</dbReference>
<evidence type="ECO:0000313" key="8">
    <source>
        <dbReference type="EMBL" id="GAQ90863.1"/>
    </source>
</evidence>
<evidence type="ECO:0000259" key="7">
    <source>
        <dbReference type="Pfam" id="PF13890"/>
    </source>
</evidence>
<dbReference type="GO" id="GO:0005737">
    <property type="term" value="C:cytoplasm"/>
    <property type="evidence" value="ECO:0007669"/>
    <property type="project" value="UniProtKB-SubCell"/>
</dbReference>
<organism evidence="8 9">
    <name type="scientific">Klebsormidium nitens</name>
    <name type="common">Green alga</name>
    <name type="synonym">Ulothrix nitens</name>
    <dbReference type="NCBI Taxonomy" id="105231"/>
    <lineage>
        <taxon>Eukaryota</taxon>
        <taxon>Viridiplantae</taxon>
        <taxon>Streptophyta</taxon>
        <taxon>Klebsormidiophyceae</taxon>
        <taxon>Klebsormidiales</taxon>
        <taxon>Klebsormidiaceae</taxon>
        <taxon>Klebsormidium</taxon>
    </lineage>
</organism>
<accession>A0A1Y1IJI1</accession>
<keyword evidence="5" id="KW-0963">Cytoplasm</keyword>
<dbReference type="InterPro" id="IPR045700">
    <property type="entry name" value="Rab3GAP1"/>
</dbReference>
<feature type="region of interest" description="Disordered" evidence="6">
    <location>
        <begin position="574"/>
        <end position="665"/>
    </location>
</feature>
<evidence type="ECO:0000256" key="2">
    <source>
        <dbReference type="ARBA" id="ARBA00008856"/>
    </source>
</evidence>
<feature type="region of interest" description="Disordered" evidence="6">
    <location>
        <begin position="752"/>
        <end position="785"/>
    </location>
</feature>
<comment type="subcellular location">
    <subcellularLocation>
        <location evidence="1">Cytoplasm</location>
    </subcellularLocation>
</comment>
<dbReference type="Proteomes" id="UP000054558">
    <property type="component" value="Unassembled WGS sequence"/>
</dbReference>
<comment type="similarity">
    <text evidence="2">Belongs to the Rab3-GAP catalytic subunit family.</text>
</comment>
<feature type="compositionally biased region" description="Basic and acidic residues" evidence="6">
    <location>
        <begin position="492"/>
        <end position="509"/>
    </location>
</feature>
<dbReference type="PANTHER" id="PTHR21422:SF9">
    <property type="entry name" value="RAB3 GTPASE-ACTIVATING PROTEIN CATALYTIC SUBUNIT"/>
    <property type="match status" value="1"/>
</dbReference>
<evidence type="ECO:0000256" key="3">
    <source>
        <dbReference type="ARBA" id="ARBA00015817"/>
    </source>
</evidence>
<dbReference type="Pfam" id="PF13890">
    <property type="entry name" value="Rab3-GTPase_cat"/>
    <property type="match status" value="1"/>
</dbReference>
<name>A0A1Y1IJI1_KLENI</name>
<sequence>MGISEDEGEGFEDFTLASPWEKLLDGFEKAVRAWQAADGGVQAGASTPHLVHLEYAGQKLFLRRHVIAPQASGGGTAPDPWGAEHPLQLQFGVTDFLICGPAEGKIGSALASMLLSTAAVGLANAGSSLPAFIPLPNLETAGHRGIAVRTSVGLVQYLDTERTVHKAPAPHPELPALVDSLRGRMRLLGTAPDPVALHISMRQTFETPGLALGDPSGRSEAAGQAGGDGEDGFWDDDTPWAAWRNLDDPVRGFRVSASWPFLSAAGPKDVRAIEVKPAGSAAEWRLEPVFDTTHSGAVTAEGEASGFASSLRALSIAYLCTIGTKFMDDFAHSNLTERNEMWALRRAFDVPGSLFQIPPPTAIIRSVQKLFDEDSPLPEAPPAAGRPLHLPCKAAPPGSLFARFSMQALRSPRIQAVAALWTQLVQEVRWFWEEAEPLPHVAADGPPDLACCLVHQKLQMLAACIRKRAADPDFRRKSRRTSEQRTSPADDVSDRDTPDESDSHGREAAEGPSRGGGDDWNSAPGWEDADFEEERASDATDADVTADARKQSADQPETDTLAASVFDCFRTQEEAASEASADTQYDSCSDTEVFESGGGYSPTEPSTLSAGGRPSWAHSPGGASEVVRKRGKEKDWRVRGNFGGGEKGPGQRGRDEEDMDGREGSLGPVKNLWLLKVKRRIHEPITQEPPYMTEDMLREQETALAALSSFDQGKDALARLHSRMLSSDMSAFKAANPGALLEDFVRWHSPRDWLPEDSETRTGTGTGTGTSSSEGVPGWPPQGKVSRRMQADSFWGELWERAEALPVTDQRPLFDHTREAEKVLHYLDTIEPQDLLPQMLATAFYSALDLLAAARGASVPTVSELRKALASEMSGALDLGLLQQQTKDESTGIQSSLEALCNRFEELEALIVRAASLSHKLPGRPQLVSELLSAVQLSNRGDPPSSLKVESLPAAQETSPGVVIDLATHDDRNRAALIAGIPELFSDRRAGSGHPGKEASERGGVVSIGRRPATVEYVLVQGLHGCKDSGETRLEPSVVLTDRMYVRSTPSTLLMTTAFWKPPWPGS</sequence>
<dbReference type="STRING" id="105231.A0A1Y1IJI1"/>
<feature type="compositionally biased region" description="Gly residues" evidence="6">
    <location>
        <begin position="641"/>
        <end position="651"/>
    </location>
</feature>
<evidence type="ECO:0000256" key="6">
    <source>
        <dbReference type="SAM" id="MobiDB-lite"/>
    </source>
</evidence>
<feature type="region of interest" description="Disordered" evidence="6">
    <location>
        <begin position="208"/>
        <end position="233"/>
    </location>
</feature>
<evidence type="ECO:0000256" key="5">
    <source>
        <dbReference type="ARBA" id="ARBA00022490"/>
    </source>
</evidence>
<feature type="compositionally biased region" description="Polar residues" evidence="6">
    <location>
        <begin position="580"/>
        <end position="590"/>
    </location>
</feature>
<dbReference type="InterPro" id="IPR026147">
    <property type="entry name" value="Rab3GAP1_conserved"/>
</dbReference>
<protein>
    <recommendedName>
        <fullName evidence="3">Rab3 GTPase-activating protein catalytic subunit</fullName>
    </recommendedName>
</protein>
<dbReference type="GO" id="GO:0005096">
    <property type="term" value="F:GTPase activator activity"/>
    <property type="evidence" value="ECO:0000318"/>
    <property type="project" value="GO_Central"/>
</dbReference>
<feature type="domain" description="Rab3GAP catalytic subunit conserved" evidence="7">
    <location>
        <begin position="661"/>
        <end position="827"/>
    </location>
</feature>
<evidence type="ECO:0000313" key="9">
    <source>
        <dbReference type="Proteomes" id="UP000054558"/>
    </source>
</evidence>
<feature type="compositionally biased region" description="Basic and acidic residues" evidence="6">
    <location>
        <begin position="473"/>
        <end position="483"/>
    </location>
</feature>
<keyword evidence="4" id="KW-0343">GTPase activation</keyword>
<dbReference type="OMA" id="KYAKHRR"/>
<proteinExistence type="inferred from homology"/>
<keyword evidence="9" id="KW-1185">Reference proteome</keyword>
<feature type="region of interest" description="Disordered" evidence="6">
    <location>
        <begin position="473"/>
        <end position="560"/>
    </location>
</feature>
<reference evidence="8 9" key="1">
    <citation type="journal article" date="2014" name="Nat. Commun.">
        <title>Klebsormidium flaccidum genome reveals primary factors for plant terrestrial adaptation.</title>
        <authorList>
            <person name="Hori K."/>
            <person name="Maruyama F."/>
            <person name="Fujisawa T."/>
            <person name="Togashi T."/>
            <person name="Yamamoto N."/>
            <person name="Seo M."/>
            <person name="Sato S."/>
            <person name="Yamada T."/>
            <person name="Mori H."/>
            <person name="Tajima N."/>
            <person name="Moriyama T."/>
            <person name="Ikeuchi M."/>
            <person name="Watanabe M."/>
            <person name="Wada H."/>
            <person name="Kobayashi K."/>
            <person name="Saito M."/>
            <person name="Masuda T."/>
            <person name="Sasaki-Sekimoto Y."/>
            <person name="Mashiguchi K."/>
            <person name="Awai K."/>
            <person name="Shimojima M."/>
            <person name="Masuda S."/>
            <person name="Iwai M."/>
            <person name="Nobusawa T."/>
            <person name="Narise T."/>
            <person name="Kondo S."/>
            <person name="Saito H."/>
            <person name="Sato R."/>
            <person name="Murakawa M."/>
            <person name="Ihara Y."/>
            <person name="Oshima-Yamada Y."/>
            <person name="Ohtaka K."/>
            <person name="Satoh M."/>
            <person name="Sonobe K."/>
            <person name="Ishii M."/>
            <person name="Ohtani R."/>
            <person name="Kanamori-Sato M."/>
            <person name="Honoki R."/>
            <person name="Miyazaki D."/>
            <person name="Mochizuki H."/>
            <person name="Umetsu J."/>
            <person name="Higashi K."/>
            <person name="Shibata D."/>
            <person name="Kamiya Y."/>
            <person name="Sato N."/>
            <person name="Nakamura Y."/>
            <person name="Tabata S."/>
            <person name="Ida S."/>
            <person name="Kurokawa K."/>
            <person name="Ohta H."/>
        </authorList>
    </citation>
    <scope>NUCLEOTIDE SEQUENCE [LARGE SCALE GENOMIC DNA]</scope>
    <source>
        <strain evidence="8 9">NIES-2285</strain>
    </source>
</reference>
<dbReference type="OrthoDB" id="17346at2759"/>
<dbReference type="GO" id="GO:2000786">
    <property type="term" value="P:positive regulation of autophagosome assembly"/>
    <property type="evidence" value="ECO:0000318"/>
    <property type="project" value="GO_Central"/>
</dbReference>
<gene>
    <name evidence="8" type="ORF">KFL_006940020</name>
</gene>
<evidence type="ECO:0000256" key="1">
    <source>
        <dbReference type="ARBA" id="ARBA00004496"/>
    </source>
</evidence>
<feature type="compositionally biased region" description="Basic and acidic residues" evidence="6">
    <location>
        <begin position="626"/>
        <end position="638"/>
    </location>
</feature>